<organism evidence="12 13">
    <name type="scientific">Nephila pilipes</name>
    <name type="common">Giant wood spider</name>
    <name type="synonym">Nephila maculata</name>
    <dbReference type="NCBI Taxonomy" id="299642"/>
    <lineage>
        <taxon>Eukaryota</taxon>
        <taxon>Metazoa</taxon>
        <taxon>Ecdysozoa</taxon>
        <taxon>Arthropoda</taxon>
        <taxon>Chelicerata</taxon>
        <taxon>Arachnida</taxon>
        <taxon>Araneae</taxon>
        <taxon>Araneomorphae</taxon>
        <taxon>Entelegynae</taxon>
        <taxon>Araneoidea</taxon>
        <taxon>Nephilidae</taxon>
        <taxon>Nephila</taxon>
    </lineage>
</organism>
<dbReference type="SUPFAM" id="SSF57667">
    <property type="entry name" value="beta-beta-alpha zinc fingers"/>
    <property type="match status" value="3"/>
</dbReference>
<dbReference type="Proteomes" id="UP000887013">
    <property type="component" value="Unassembled WGS sequence"/>
</dbReference>
<evidence type="ECO:0000259" key="11">
    <source>
        <dbReference type="PROSITE" id="PS50157"/>
    </source>
</evidence>
<dbReference type="SMART" id="SM00355">
    <property type="entry name" value="ZnF_C2H2"/>
    <property type="match status" value="5"/>
</dbReference>
<dbReference type="GO" id="GO:0000981">
    <property type="term" value="F:DNA-binding transcription factor activity, RNA polymerase II-specific"/>
    <property type="evidence" value="ECO:0007669"/>
    <property type="project" value="TreeGrafter"/>
</dbReference>
<dbReference type="AlphaFoldDB" id="A0A8X6NC91"/>
<evidence type="ECO:0000256" key="4">
    <source>
        <dbReference type="ARBA" id="ARBA00022771"/>
    </source>
</evidence>
<evidence type="ECO:0000256" key="8">
    <source>
        <dbReference type="ARBA" id="ARBA00023163"/>
    </source>
</evidence>
<keyword evidence="6" id="KW-0805">Transcription regulation</keyword>
<name>A0A8X6NC91_NEPPI</name>
<dbReference type="PANTHER" id="PTHR24384:SF189">
    <property type="entry name" value="C2H2-TYPE DOMAIN-CONTAINING PROTEIN-RELATED"/>
    <property type="match status" value="1"/>
</dbReference>
<dbReference type="InterPro" id="IPR050752">
    <property type="entry name" value="C2H2-ZF_domain"/>
</dbReference>
<dbReference type="InterPro" id="IPR036236">
    <property type="entry name" value="Znf_C2H2_sf"/>
</dbReference>
<keyword evidence="13" id="KW-1185">Reference proteome</keyword>
<evidence type="ECO:0000313" key="12">
    <source>
        <dbReference type="EMBL" id="GFT06861.1"/>
    </source>
</evidence>
<evidence type="ECO:0000256" key="1">
    <source>
        <dbReference type="ARBA" id="ARBA00004123"/>
    </source>
</evidence>
<evidence type="ECO:0000256" key="3">
    <source>
        <dbReference type="ARBA" id="ARBA00022737"/>
    </source>
</evidence>
<evidence type="ECO:0000256" key="7">
    <source>
        <dbReference type="ARBA" id="ARBA00023125"/>
    </source>
</evidence>
<keyword evidence="4 10" id="KW-0863">Zinc-finger</keyword>
<dbReference type="GO" id="GO:0000978">
    <property type="term" value="F:RNA polymerase II cis-regulatory region sequence-specific DNA binding"/>
    <property type="evidence" value="ECO:0007669"/>
    <property type="project" value="TreeGrafter"/>
</dbReference>
<feature type="domain" description="C2H2-type" evidence="11">
    <location>
        <begin position="99"/>
        <end position="126"/>
    </location>
</feature>
<keyword evidence="7" id="KW-0238">DNA-binding</keyword>
<dbReference type="GO" id="GO:0005634">
    <property type="term" value="C:nucleus"/>
    <property type="evidence" value="ECO:0007669"/>
    <property type="project" value="UniProtKB-SubCell"/>
</dbReference>
<dbReference type="Pfam" id="PF00096">
    <property type="entry name" value="zf-C2H2"/>
    <property type="match status" value="2"/>
</dbReference>
<keyword evidence="3" id="KW-0677">Repeat</keyword>
<dbReference type="Gene3D" id="3.30.160.60">
    <property type="entry name" value="Classic Zinc Finger"/>
    <property type="match status" value="4"/>
</dbReference>
<evidence type="ECO:0000256" key="6">
    <source>
        <dbReference type="ARBA" id="ARBA00023015"/>
    </source>
</evidence>
<dbReference type="OrthoDB" id="6420203at2759"/>
<dbReference type="GO" id="GO:0008270">
    <property type="term" value="F:zinc ion binding"/>
    <property type="evidence" value="ECO:0007669"/>
    <property type="project" value="UniProtKB-KW"/>
</dbReference>
<gene>
    <name evidence="12" type="primary">NCL1_61153</name>
    <name evidence="12" type="ORF">NPIL_539151</name>
</gene>
<accession>A0A8X6NC91</accession>
<dbReference type="FunFam" id="3.30.160.60:FF:000145">
    <property type="entry name" value="Zinc finger protein 574"/>
    <property type="match status" value="1"/>
</dbReference>
<protein>
    <submittedName>
        <fullName evidence="12">Zinc finger protein</fullName>
    </submittedName>
</protein>
<reference evidence="12" key="1">
    <citation type="submission" date="2020-08" db="EMBL/GenBank/DDBJ databases">
        <title>Multicomponent nature underlies the extraordinary mechanical properties of spider dragline silk.</title>
        <authorList>
            <person name="Kono N."/>
            <person name="Nakamura H."/>
            <person name="Mori M."/>
            <person name="Yoshida Y."/>
            <person name="Ohtoshi R."/>
            <person name="Malay A.D."/>
            <person name="Moran D.A.P."/>
            <person name="Tomita M."/>
            <person name="Numata K."/>
            <person name="Arakawa K."/>
        </authorList>
    </citation>
    <scope>NUCLEOTIDE SEQUENCE</scope>
</reference>
<dbReference type="PANTHER" id="PTHR24384">
    <property type="entry name" value="FINGER PUTATIVE TRANSCRIPTION FACTOR FAMILY-RELATED"/>
    <property type="match status" value="1"/>
</dbReference>
<evidence type="ECO:0000256" key="9">
    <source>
        <dbReference type="ARBA" id="ARBA00023242"/>
    </source>
</evidence>
<evidence type="ECO:0000256" key="10">
    <source>
        <dbReference type="PROSITE-ProRule" id="PRU00042"/>
    </source>
</evidence>
<proteinExistence type="predicted"/>
<evidence type="ECO:0000313" key="13">
    <source>
        <dbReference type="Proteomes" id="UP000887013"/>
    </source>
</evidence>
<dbReference type="EMBL" id="BMAW01103013">
    <property type="protein sequence ID" value="GFT06861.1"/>
    <property type="molecule type" value="Genomic_DNA"/>
</dbReference>
<feature type="domain" description="C2H2-type" evidence="11">
    <location>
        <begin position="71"/>
        <end position="98"/>
    </location>
</feature>
<evidence type="ECO:0000256" key="5">
    <source>
        <dbReference type="ARBA" id="ARBA00022833"/>
    </source>
</evidence>
<dbReference type="FunFam" id="3.30.160.60:FF:000110">
    <property type="entry name" value="Zinc finger protein-like"/>
    <property type="match status" value="1"/>
</dbReference>
<keyword evidence="9" id="KW-0539">Nucleus</keyword>
<keyword evidence="5" id="KW-0862">Zinc</keyword>
<comment type="caution">
    <text evidence="12">The sequence shown here is derived from an EMBL/GenBank/DDBJ whole genome shotgun (WGS) entry which is preliminary data.</text>
</comment>
<feature type="domain" description="C2H2-type" evidence="11">
    <location>
        <begin position="149"/>
        <end position="176"/>
    </location>
</feature>
<dbReference type="FunFam" id="3.30.160.60:FF:000100">
    <property type="entry name" value="Zinc finger 45-like"/>
    <property type="match status" value="1"/>
</dbReference>
<feature type="domain" description="C2H2-type" evidence="11">
    <location>
        <begin position="21"/>
        <end position="48"/>
    </location>
</feature>
<keyword evidence="2" id="KW-0479">Metal-binding</keyword>
<keyword evidence="8" id="KW-0804">Transcription</keyword>
<dbReference type="Pfam" id="PF13912">
    <property type="entry name" value="zf-C2H2_6"/>
    <property type="match status" value="1"/>
</dbReference>
<dbReference type="PROSITE" id="PS50157">
    <property type="entry name" value="ZINC_FINGER_C2H2_2"/>
    <property type="match status" value="4"/>
</dbReference>
<dbReference type="InterPro" id="IPR013087">
    <property type="entry name" value="Znf_C2H2_type"/>
</dbReference>
<comment type="subcellular location">
    <subcellularLocation>
        <location evidence="1">Nucleus</location>
    </subcellularLocation>
</comment>
<dbReference type="PROSITE" id="PS00028">
    <property type="entry name" value="ZINC_FINGER_C2H2_1"/>
    <property type="match status" value="4"/>
</dbReference>
<dbReference type="FunFam" id="3.30.160.60:FF:000065">
    <property type="entry name" value="B-cell CLL/lymphoma 6, member B"/>
    <property type="match status" value="1"/>
</dbReference>
<sequence length="210" mass="24224">MFVVNATKIENGPTQLTVVPHVCSICKKAFLQQKTLEEHLQTHLESEEQPKTDVSSSLDEKEILKTANKLHTCDLCYRSFSSKTYLHKHVALHGGDRPHECTICRKTFALKDNLQKHYRTHDPMKQRFFCSECGALEQHYLVHSGERPYSCNLCSRSFKQKSHRDKHLQTHIGRDLANTNNSNELISPGDASMEEWIDDDIQIKMENTDE</sequence>
<evidence type="ECO:0000256" key="2">
    <source>
        <dbReference type="ARBA" id="ARBA00022723"/>
    </source>
</evidence>